<evidence type="ECO:0000313" key="3">
    <source>
        <dbReference type="Proteomes" id="UP000711995"/>
    </source>
</evidence>
<dbReference type="Proteomes" id="UP000711995">
    <property type="component" value="Unassembled WGS sequence"/>
</dbReference>
<proteinExistence type="predicted"/>
<dbReference type="GO" id="GO:0004222">
    <property type="term" value="F:metalloendopeptidase activity"/>
    <property type="evidence" value="ECO:0007669"/>
    <property type="project" value="TreeGrafter"/>
</dbReference>
<dbReference type="PANTHER" id="PTHR43016:SF13">
    <property type="entry name" value="PRESEQUENCE PROTEASE, MITOCHONDRIAL"/>
    <property type="match status" value="1"/>
</dbReference>
<organism evidence="2 3">
    <name type="scientific">Entomospira entomophila</name>
    <dbReference type="NCBI Taxonomy" id="2719988"/>
    <lineage>
        <taxon>Bacteria</taxon>
        <taxon>Pseudomonadati</taxon>
        <taxon>Spirochaetota</taxon>
        <taxon>Spirochaetia</taxon>
        <taxon>Spirochaetales</taxon>
        <taxon>Spirochaetaceae</taxon>
        <taxon>Entomospira</taxon>
    </lineage>
</organism>
<name>A0A968G928_9SPIO</name>
<dbReference type="Pfam" id="PF08367">
    <property type="entry name" value="M16C_assoc"/>
    <property type="match status" value="1"/>
</dbReference>
<sequence>MKESTHYTILSEQSVPEYRSHGYHLRHEQSGAEIFILQNDDEENFFSFGFRTPSEDDRGLAHILEHSVLAGSKHYPIKDPFLTLLRSSMQTFLNAMTYPDKTLYPAASPVKQDFFNLFDVYGDAVFFPLIQEETFWQEGYRLIYNKEDDSLEHGGVVYNEMKGAYSSIESYAFDAVVQSLHPTNCYQYDSGGNPDMIPSITHEMLVNFHQKYYHPNNSKIFFYGNIPLEEKLTLLHDRFLQHFHNDTPLQSHIQEETPFTERHYEVREFPSHGTEDTSYISLNWLTAPLTETKTMLALEVLNHILLGSSGAPLYVALQTSGLGQDLSPVCGFSFDFNRAIFSAGLRGIQAEDQKKFEDLVDHALQSIIDTSISHDMIESALRSVEMQRRELRSGSFGLRLMSRLYKGWNYDLNPFDAIFFEEPMAKLREEAFAPHYFETLIKQYLIENKHSSLTLITPNPALVTIKESEIQQDLTNRLLAMSSQEKDALMTQELRLTEHQNKEDDPTVMPRLTRDHIPLKVKDIPASTTTILADRPLYQVEVFSNGVYHWNVAFELHDFSQDDLLWLPLFCRAMSGMGSDQYSYIEMAQKINRDSGGLNFILDTGNYHDINGSSIDRSAMLHINFKALESQLESMPQTLQEAIFSINFQDADRLQALYWELYNEMSAAVVPSGSGVIGLRMSRLFNESAYTEELWHGIDQLLFLESLQPQWNEASFYNSVIARFQNFTTRIFQQNRAHFGFVAPDKNQATNALLTIFNPLNHQMKNSPIQSTPLPLDVCQQEFIATNTEVNFVGIALPAHPFTHPKRSAEKILARFLTIGELWHAVRMQGGAYGVSASVSGSVHGIFTITSYRDPHITRTQQVFHDVLTSFESISQQDLDDTLIALVGKENRPHGPQEALTLAMKRSIYLVTSELRQKSRDTLLEVTPEDIISVAKELSQKLQQAFIVVLTNQKQAQEHQKEGITITNLSK</sequence>
<gene>
    <name evidence="2" type="ORF">HCT14_01430</name>
</gene>
<dbReference type="InterPro" id="IPR013578">
    <property type="entry name" value="Peptidase_M16C_assoc"/>
</dbReference>
<dbReference type="Gene3D" id="3.30.830.10">
    <property type="entry name" value="Metalloenzyme, LuxS/M16 peptidase-like"/>
    <property type="match status" value="4"/>
</dbReference>
<dbReference type="SMART" id="SM01264">
    <property type="entry name" value="M16C_associated"/>
    <property type="match status" value="1"/>
</dbReference>
<dbReference type="SUPFAM" id="SSF63411">
    <property type="entry name" value="LuxS/MPP-like metallohydrolase"/>
    <property type="match status" value="4"/>
</dbReference>
<dbReference type="InterPro" id="IPR011765">
    <property type="entry name" value="Pept_M16_N"/>
</dbReference>
<keyword evidence="3" id="KW-1185">Reference proteome</keyword>
<feature type="domain" description="Peptidase M16C associated" evidence="1">
    <location>
        <begin position="456"/>
        <end position="707"/>
    </location>
</feature>
<dbReference type="InterPro" id="IPR011249">
    <property type="entry name" value="Metalloenz_LuxS/M16"/>
</dbReference>
<dbReference type="Pfam" id="PF22516">
    <property type="entry name" value="PreP_C"/>
    <property type="match status" value="1"/>
</dbReference>
<dbReference type="PANTHER" id="PTHR43016">
    <property type="entry name" value="PRESEQUENCE PROTEASE"/>
    <property type="match status" value="1"/>
</dbReference>
<dbReference type="RefSeq" id="WP_167699784.1">
    <property type="nucleotide sequence ID" value="NZ_CP118174.1"/>
</dbReference>
<dbReference type="InterPro" id="IPR055130">
    <property type="entry name" value="PreP_C"/>
</dbReference>
<dbReference type="Pfam" id="PF00675">
    <property type="entry name" value="Peptidase_M16"/>
    <property type="match status" value="1"/>
</dbReference>
<dbReference type="EMBL" id="JAATLJ010000001">
    <property type="protein sequence ID" value="NIZ40177.1"/>
    <property type="molecule type" value="Genomic_DNA"/>
</dbReference>
<evidence type="ECO:0000259" key="1">
    <source>
        <dbReference type="SMART" id="SM01264"/>
    </source>
</evidence>
<dbReference type="GO" id="GO:0016485">
    <property type="term" value="P:protein processing"/>
    <property type="evidence" value="ECO:0007669"/>
    <property type="project" value="TreeGrafter"/>
</dbReference>
<dbReference type="AlphaFoldDB" id="A0A968G928"/>
<protein>
    <recommendedName>
        <fullName evidence="1">Peptidase M16C associated domain-containing protein</fullName>
    </recommendedName>
</protein>
<comment type="caution">
    <text evidence="2">The sequence shown here is derived from an EMBL/GenBank/DDBJ whole genome shotgun (WGS) entry which is preliminary data.</text>
</comment>
<accession>A0A968G928</accession>
<evidence type="ECO:0000313" key="2">
    <source>
        <dbReference type="EMBL" id="NIZ40177.1"/>
    </source>
</evidence>
<dbReference type="GO" id="GO:0046872">
    <property type="term" value="F:metal ion binding"/>
    <property type="evidence" value="ECO:0007669"/>
    <property type="project" value="InterPro"/>
</dbReference>
<reference evidence="2 3" key="1">
    <citation type="submission" date="2020-03" db="EMBL/GenBank/DDBJ databases">
        <title>Spirochaetal bacteria isolated from arthropods constitute a novel genus Entomospira genus novum within the order Spirochaetales.</title>
        <authorList>
            <person name="Grana-Miraglia L."/>
            <person name="Sikutova S."/>
            <person name="Fingerle V."/>
            <person name="Sing A."/>
            <person name="Castillo-Ramirez S."/>
            <person name="Margos G."/>
            <person name="Rudolf I."/>
        </authorList>
    </citation>
    <scope>NUCLEOTIDE SEQUENCE [LARGE SCALE GENOMIC DNA]</scope>
    <source>
        <strain evidence="2 3">BR193</strain>
    </source>
</reference>
<dbReference type="Pfam" id="PF05193">
    <property type="entry name" value="Peptidase_M16_C"/>
    <property type="match status" value="1"/>
</dbReference>
<dbReference type="InterPro" id="IPR007863">
    <property type="entry name" value="Peptidase_M16_C"/>
</dbReference>